<sequence length="264" mass="29838">MFKDAQVILPAKCALKQQDQRTSLTEVERLRGNDANETNFTCFSLASDAGDVANTPQQFIGMKDCLSGVSDTRSTSAEIFHNFSEEMSSGKLYIPTMELNSSDYVKILYYKREVEYTLTVSQSSISSREKTYLKINVNFNFDQIAALATSERDIYLQLSDPPFVSIEAIQRISERNRFVRIPLTEQMVNIRNSISLKITLKKAEGQRFSQRLTSFDDMLKERMVYVAPGKGAFYITNDLPCPFMDSLASDNSDLNGIDITNGEE</sequence>
<evidence type="ECO:0000313" key="2">
    <source>
        <dbReference type="Proteomes" id="UP000030665"/>
    </source>
</evidence>
<dbReference type="OrthoDB" id="10342791at2759"/>
<organism evidence="1 2">
    <name type="scientific">Trichuris trichiura</name>
    <name type="common">Whipworm</name>
    <name type="synonym">Trichocephalus trichiurus</name>
    <dbReference type="NCBI Taxonomy" id="36087"/>
    <lineage>
        <taxon>Eukaryota</taxon>
        <taxon>Metazoa</taxon>
        <taxon>Ecdysozoa</taxon>
        <taxon>Nematoda</taxon>
        <taxon>Enoplea</taxon>
        <taxon>Dorylaimia</taxon>
        <taxon>Trichinellida</taxon>
        <taxon>Trichuridae</taxon>
        <taxon>Trichuris</taxon>
    </lineage>
</organism>
<proteinExistence type="predicted"/>
<dbReference type="Proteomes" id="UP000030665">
    <property type="component" value="Unassembled WGS sequence"/>
</dbReference>
<name>A0A077Z4M0_TRITR</name>
<evidence type="ECO:0000313" key="1">
    <source>
        <dbReference type="EMBL" id="CDW54769.1"/>
    </source>
</evidence>
<reference evidence="1" key="2">
    <citation type="submission" date="2014-03" db="EMBL/GenBank/DDBJ databases">
        <title>The whipworm genome and dual-species transcriptomics of an intimate host-pathogen interaction.</title>
        <authorList>
            <person name="Foth B.J."/>
            <person name="Tsai I.J."/>
            <person name="Reid A.J."/>
            <person name="Bancroft A.J."/>
            <person name="Nichol S."/>
            <person name="Tracey A."/>
            <person name="Holroyd N."/>
            <person name="Cotton J.A."/>
            <person name="Stanley E.J."/>
            <person name="Zarowiecki M."/>
            <person name="Liu J.Z."/>
            <person name="Huckvale T."/>
            <person name="Cooper P.J."/>
            <person name="Grencis R.K."/>
            <person name="Berriman M."/>
        </authorList>
    </citation>
    <scope>NUCLEOTIDE SEQUENCE [LARGE SCALE GENOMIC DNA]</scope>
</reference>
<dbReference type="EMBL" id="HG805915">
    <property type="protein sequence ID" value="CDW54769.1"/>
    <property type="molecule type" value="Genomic_DNA"/>
</dbReference>
<dbReference type="AlphaFoldDB" id="A0A077Z4M0"/>
<gene>
    <name evidence="1" type="ORF">TTRE_0000303901</name>
</gene>
<reference evidence="1" key="1">
    <citation type="submission" date="2014-01" db="EMBL/GenBank/DDBJ databases">
        <authorList>
            <person name="Aslett M."/>
        </authorList>
    </citation>
    <scope>NUCLEOTIDE SEQUENCE</scope>
</reference>
<keyword evidence="2" id="KW-1185">Reference proteome</keyword>
<protein>
    <submittedName>
        <fullName evidence="1">Uncharacterized protein</fullName>
    </submittedName>
</protein>
<accession>A0A077Z4M0</accession>